<dbReference type="EMBL" id="RCHS01000659">
    <property type="protein sequence ID" value="RMX57378.1"/>
    <property type="molecule type" value="Genomic_DNA"/>
</dbReference>
<dbReference type="Proteomes" id="UP000275408">
    <property type="component" value="Unassembled WGS sequence"/>
</dbReference>
<dbReference type="GO" id="GO:0022857">
    <property type="term" value="F:transmembrane transporter activity"/>
    <property type="evidence" value="ECO:0007669"/>
    <property type="project" value="InterPro"/>
</dbReference>
<name>A0A3M6UVM9_POCDA</name>
<proteinExistence type="predicted"/>
<protein>
    <recommendedName>
        <fullName evidence="3">Major facilitator superfamily (MFS) profile domain-containing protein</fullName>
    </recommendedName>
</protein>
<dbReference type="OrthoDB" id="6499973at2759"/>
<dbReference type="PANTHER" id="PTHR11360">
    <property type="entry name" value="MONOCARBOXYLATE TRANSPORTER"/>
    <property type="match status" value="1"/>
</dbReference>
<dbReference type="InterPro" id="IPR011701">
    <property type="entry name" value="MFS"/>
</dbReference>
<feature type="transmembrane region" description="Helical" evidence="2">
    <location>
        <begin position="86"/>
        <end position="105"/>
    </location>
</feature>
<sequence length="432" mass="46926">MRFTCGPESPREKDSLWSNVVCLCASLSQVLVMGICQGFGVFLPAIMDDFHTSREFTAWIGSIAFGMSFCLSPVAGRLCDRLGSRYVAIIGTVFCSLGLILTSLARRVELFFLTHSVMFGLGACCCRTVNFLITAKYFVKRRSFATGLVTAGTGLGIFALVPIAQILIDNLGLSGAYRVLGGVVLANCLLALSFDPNVEEEVASVVQENTKKGTEEPQRNQQKLIDFSVWKVPTFAIVTLSFTGISIVLNTPQFHLVRYCKDLGIPEDKSSKLLMIYGLSSCVMRIASGRLCDIKWINPIYVYQIGLFTIAVAVISFGVVSAYLPLCVVSVFYGIGDGICLSLTNLLLLTAVEPERRASAFGLGNMFISISTTVGAPLAGFIADKAGSYELAFYIAGSMGMIFFCIPFILLCLRGNANQREEIRATKESDEV</sequence>
<dbReference type="Pfam" id="PF07690">
    <property type="entry name" value="MFS_1"/>
    <property type="match status" value="1"/>
</dbReference>
<dbReference type="InterPro" id="IPR020846">
    <property type="entry name" value="MFS_dom"/>
</dbReference>
<feature type="transmembrane region" description="Helical" evidence="2">
    <location>
        <begin position="391"/>
        <end position="413"/>
    </location>
</feature>
<dbReference type="AlphaFoldDB" id="A0A3M6UVM9"/>
<dbReference type="PANTHER" id="PTHR11360:SF251">
    <property type="entry name" value="MAJOR FACILITATOR SUPERFAMILY (MFS) PROFILE DOMAIN-CONTAINING PROTEIN"/>
    <property type="match status" value="1"/>
</dbReference>
<feature type="transmembrane region" description="Helical" evidence="2">
    <location>
        <begin position="56"/>
        <end position="74"/>
    </location>
</feature>
<feature type="domain" description="Major facilitator superfamily (MFS) profile" evidence="3">
    <location>
        <begin position="1"/>
        <end position="415"/>
    </location>
</feature>
<comment type="caution">
    <text evidence="4">The sequence shown here is derived from an EMBL/GenBank/DDBJ whole genome shotgun (WGS) entry which is preliminary data.</text>
</comment>
<feature type="transmembrane region" description="Helical" evidence="2">
    <location>
        <begin position="111"/>
        <end position="133"/>
    </location>
</feature>
<keyword evidence="5" id="KW-1185">Reference proteome</keyword>
<accession>A0A3M6UVM9</accession>
<dbReference type="PROSITE" id="PS50850">
    <property type="entry name" value="MFS"/>
    <property type="match status" value="1"/>
</dbReference>
<keyword evidence="2" id="KW-0472">Membrane</keyword>
<evidence type="ECO:0000256" key="2">
    <source>
        <dbReference type="SAM" id="Phobius"/>
    </source>
</evidence>
<feature type="transmembrane region" description="Helical" evidence="2">
    <location>
        <begin position="300"/>
        <end position="324"/>
    </location>
</feature>
<keyword evidence="2" id="KW-0812">Transmembrane</keyword>
<dbReference type="InterPro" id="IPR050327">
    <property type="entry name" value="Proton-linked_MCT"/>
</dbReference>
<evidence type="ECO:0000256" key="1">
    <source>
        <dbReference type="ARBA" id="ARBA00004141"/>
    </source>
</evidence>
<feature type="transmembrane region" description="Helical" evidence="2">
    <location>
        <begin position="145"/>
        <end position="168"/>
    </location>
</feature>
<dbReference type="Gene3D" id="1.20.1250.20">
    <property type="entry name" value="MFS general substrate transporter like domains"/>
    <property type="match status" value="1"/>
</dbReference>
<feature type="transmembrane region" description="Helical" evidence="2">
    <location>
        <begin position="330"/>
        <end position="348"/>
    </location>
</feature>
<dbReference type="InterPro" id="IPR036259">
    <property type="entry name" value="MFS_trans_sf"/>
</dbReference>
<dbReference type="CDD" id="cd17352">
    <property type="entry name" value="MFS_MCT_SLC16"/>
    <property type="match status" value="1"/>
</dbReference>
<dbReference type="GO" id="GO:0016020">
    <property type="term" value="C:membrane"/>
    <property type="evidence" value="ECO:0007669"/>
    <property type="project" value="UniProtKB-SubCell"/>
</dbReference>
<dbReference type="SUPFAM" id="SSF103473">
    <property type="entry name" value="MFS general substrate transporter"/>
    <property type="match status" value="1"/>
</dbReference>
<feature type="transmembrane region" description="Helical" evidence="2">
    <location>
        <begin position="360"/>
        <end position="379"/>
    </location>
</feature>
<evidence type="ECO:0000313" key="4">
    <source>
        <dbReference type="EMBL" id="RMX57378.1"/>
    </source>
</evidence>
<organism evidence="4 5">
    <name type="scientific">Pocillopora damicornis</name>
    <name type="common">Cauliflower coral</name>
    <name type="synonym">Millepora damicornis</name>
    <dbReference type="NCBI Taxonomy" id="46731"/>
    <lineage>
        <taxon>Eukaryota</taxon>
        <taxon>Metazoa</taxon>
        <taxon>Cnidaria</taxon>
        <taxon>Anthozoa</taxon>
        <taxon>Hexacorallia</taxon>
        <taxon>Scleractinia</taxon>
        <taxon>Astrocoeniina</taxon>
        <taxon>Pocilloporidae</taxon>
        <taxon>Pocillopora</taxon>
    </lineage>
</organism>
<keyword evidence="2" id="KW-1133">Transmembrane helix</keyword>
<reference evidence="4 5" key="1">
    <citation type="journal article" date="2018" name="Sci. Rep.">
        <title>Comparative analysis of the Pocillopora damicornis genome highlights role of immune system in coral evolution.</title>
        <authorList>
            <person name="Cunning R."/>
            <person name="Bay R.A."/>
            <person name="Gillette P."/>
            <person name="Baker A.C."/>
            <person name="Traylor-Knowles N."/>
        </authorList>
    </citation>
    <scope>NUCLEOTIDE SEQUENCE [LARGE SCALE GENOMIC DNA]</scope>
    <source>
        <strain evidence="4">RSMAS</strain>
        <tissue evidence="4">Whole animal</tissue>
    </source>
</reference>
<feature type="transmembrane region" description="Helical" evidence="2">
    <location>
        <begin position="20"/>
        <end position="44"/>
    </location>
</feature>
<comment type="subcellular location">
    <subcellularLocation>
        <location evidence="1">Membrane</location>
        <topology evidence="1">Multi-pass membrane protein</topology>
    </subcellularLocation>
</comment>
<gene>
    <name evidence="4" type="ORF">pdam_00016014</name>
</gene>
<evidence type="ECO:0000259" key="3">
    <source>
        <dbReference type="PROSITE" id="PS50850"/>
    </source>
</evidence>
<evidence type="ECO:0000313" key="5">
    <source>
        <dbReference type="Proteomes" id="UP000275408"/>
    </source>
</evidence>
<feature type="transmembrane region" description="Helical" evidence="2">
    <location>
        <begin position="229"/>
        <end position="250"/>
    </location>
</feature>